<reference evidence="16" key="1">
    <citation type="submission" date="2025-08" db="UniProtKB">
        <authorList>
            <consortium name="Ensembl"/>
        </authorList>
    </citation>
    <scope>IDENTIFICATION</scope>
</reference>
<proteinExistence type="inferred from homology"/>
<feature type="compositionally biased region" description="Pro residues" evidence="13">
    <location>
        <begin position="278"/>
        <end position="292"/>
    </location>
</feature>
<dbReference type="Pfam" id="PF13908">
    <property type="entry name" value="Shisa_N"/>
    <property type="match status" value="1"/>
</dbReference>
<dbReference type="GeneID" id="107103419"/>
<evidence type="ECO:0000259" key="15">
    <source>
        <dbReference type="Pfam" id="PF13908"/>
    </source>
</evidence>
<feature type="region of interest" description="Disordered" evidence="13">
    <location>
        <begin position="1"/>
        <end position="22"/>
    </location>
</feature>
<evidence type="ECO:0000256" key="13">
    <source>
        <dbReference type="SAM" id="MobiDB-lite"/>
    </source>
</evidence>
<dbReference type="Ensembl" id="ENSCVAT00000030579.1">
    <property type="protein sequence ID" value="ENSCVAP00000013062.1"/>
    <property type="gene ID" value="ENSCVAG00000015522.1"/>
</dbReference>
<reference evidence="16" key="2">
    <citation type="submission" date="2025-09" db="UniProtKB">
        <authorList>
            <consortium name="Ensembl"/>
        </authorList>
    </citation>
    <scope>IDENTIFICATION</scope>
</reference>
<dbReference type="RefSeq" id="XP_015258614.1">
    <property type="nucleotide sequence ID" value="XM_015403128.1"/>
</dbReference>
<feature type="compositionally biased region" description="Basic and acidic residues" evidence="13">
    <location>
        <begin position="1"/>
        <end position="11"/>
    </location>
</feature>
<dbReference type="AlphaFoldDB" id="A0A3Q2D401"/>
<evidence type="ECO:0000256" key="1">
    <source>
        <dbReference type="ARBA" id="ARBA00004115"/>
    </source>
</evidence>
<evidence type="ECO:0000256" key="10">
    <source>
        <dbReference type="ARBA" id="ARBA00038108"/>
    </source>
</evidence>
<keyword evidence="4" id="KW-0053">Apoptosis</keyword>
<feature type="region of interest" description="Disordered" evidence="13">
    <location>
        <begin position="248"/>
        <end position="313"/>
    </location>
</feature>
<name>A0A3Q2D401_CYPVA</name>
<comment type="similarity">
    <text evidence="10">Belongs to the shisa family.</text>
</comment>
<dbReference type="GO" id="GO:0031965">
    <property type="term" value="C:nuclear membrane"/>
    <property type="evidence" value="ECO:0007669"/>
    <property type="project" value="UniProtKB-SubCell"/>
</dbReference>
<evidence type="ECO:0000256" key="8">
    <source>
        <dbReference type="ARBA" id="ARBA00023242"/>
    </source>
</evidence>
<dbReference type="Proteomes" id="UP000265020">
    <property type="component" value="Unassembled WGS sequence"/>
</dbReference>
<keyword evidence="8" id="KW-0539">Nucleus</keyword>
<accession>A0A3Q2D401</accession>
<evidence type="ECO:0000256" key="5">
    <source>
        <dbReference type="ARBA" id="ARBA00022824"/>
    </source>
</evidence>
<evidence type="ECO:0000256" key="2">
    <source>
        <dbReference type="ARBA" id="ARBA00004126"/>
    </source>
</evidence>
<evidence type="ECO:0000256" key="3">
    <source>
        <dbReference type="ARBA" id="ARBA00022692"/>
    </source>
</evidence>
<evidence type="ECO:0000256" key="4">
    <source>
        <dbReference type="ARBA" id="ARBA00022703"/>
    </source>
</evidence>
<dbReference type="STRING" id="28743.ENSCVAP00000013062"/>
<evidence type="ECO:0000256" key="14">
    <source>
        <dbReference type="SAM" id="Phobius"/>
    </source>
</evidence>
<evidence type="ECO:0000256" key="6">
    <source>
        <dbReference type="ARBA" id="ARBA00022989"/>
    </source>
</evidence>
<comment type="subcellular location">
    <subcellularLocation>
        <location evidence="1">Endoplasmic reticulum membrane</location>
        <topology evidence="1">Single-pass type I membrane protein</topology>
    </subcellularLocation>
    <subcellularLocation>
        <location evidence="2">Nucleus membrane</location>
    </subcellularLocation>
</comment>
<feature type="domain" description="Shisa N-terminal" evidence="15">
    <location>
        <begin position="65"/>
        <end position="115"/>
    </location>
</feature>
<dbReference type="GO" id="GO:0006915">
    <property type="term" value="P:apoptotic process"/>
    <property type="evidence" value="ECO:0007669"/>
    <property type="project" value="UniProtKB-KW"/>
</dbReference>
<dbReference type="InterPro" id="IPR053891">
    <property type="entry name" value="Shisa_N"/>
</dbReference>
<comment type="function">
    <text evidence="9">Can induce apoptosis in a caspase-dependent manner and plays a role in p53/TP53-dependent apoptosis.</text>
</comment>
<protein>
    <recommendedName>
        <fullName evidence="11">Protein shisa-5</fullName>
    </recommendedName>
    <alternativeName>
        <fullName evidence="12">Scotin</fullName>
    </alternativeName>
</protein>
<dbReference type="OrthoDB" id="9949323at2759"/>
<organism evidence="16 17">
    <name type="scientific">Cyprinodon variegatus</name>
    <name type="common">Sheepshead minnow</name>
    <dbReference type="NCBI Taxonomy" id="28743"/>
    <lineage>
        <taxon>Eukaryota</taxon>
        <taxon>Metazoa</taxon>
        <taxon>Chordata</taxon>
        <taxon>Craniata</taxon>
        <taxon>Vertebrata</taxon>
        <taxon>Euteleostomi</taxon>
        <taxon>Actinopterygii</taxon>
        <taxon>Neopterygii</taxon>
        <taxon>Teleostei</taxon>
        <taxon>Neoteleostei</taxon>
        <taxon>Acanthomorphata</taxon>
        <taxon>Ovalentaria</taxon>
        <taxon>Atherinomorphae</taxon>
        <taxon>Cyprinodontiformes</taxon>
        <taxon>Cyprinodontidae</taxon>
        <taxon>Cyprinodon</taxon>
    </lineage>
</organism>
<evidence type="ECO:0000256" key="12">
    <source>
        <dbReference type="ARBA" id="ARBA00041983"/>
    </source>
</evidence>
<dbReference type="GO" id="GO:0005789">
    <property type="term" value="C:endoplasmic reticulum membrane"/>
    <property type="evidence" value="ECO:0007669"/>
    <property type="project" value="UniProtKB-SubCell"/>
</dbReference>
<evidence type="ECO:0000313" key="17">
    <source>
        <dbReference type="Proteomes" id="UP000265020"/>
    </source>
</evidence>
<feature type="transmembrane region" description="Helical" evidence="14">
    <location>
        <begin position="142"/>
        <end position="168"/>
    </location>
</feature>
<evidence type="ECO:0000256" key="9">
    <source>
        <dbReference type="ARBA" id="ARBA00037507"/>
    </source>
</evidence>
<sequence>MPHPTRAELEGPRSGSRLPPSVGGGRWRKLSVLAQGISKAVMASGLASLAVVILCAALSGRVFGGDDCKAYRDSFNIFHESQECSYGFCCGDCYNRKCCTNFWDKLSEVKQRACDIKSNFNFNDKSDKFNDDFMDHDSPIPMIVSIVGSIFLFLVLICCCICPCCCIYKLCRKPRPVVATTTHTTMVTSAPQPQYPQQPVSASGYHQPYQAAQYPPYQPMPVQPGYGTHPTPTLPYAGQPCAPGPPPPYQEAIGPAYPPQQPMPYSQAAYSPGQPAYPLQPPAHPQPNPPPAQSDFLAQPAYNPDYVVPPKTG</sequence>
<keyword evidence="7 14" id="KW-0472">Membrane</keyword>
<keyword evidence="3 14" id="KW-0812">Transmembrane</keyword>
<dbReference type="PANTHER" id="PTHR31395:SF14">
    <property type="entry name" value="PROTEIN SHISA-5"/>
    <property type="match status" value="1"/>
</dbReference>
<keyword evidence="17" id="KW-1185">Reference proteome</keyword>
<evidence type="ECO:0000313" key="16">
    <source>
        <dbReference type="Ensembl" id="ENSCVAP00000013062.1"/>
    </source>
</evidence>
<evidence type="ECO:0000256" key="11">
    <source>
        <dbReference type="ARBA" id="ARBA00040441"/>
    </source>
</evidence>
<feature type="transmembrane region" description="Helical" evidence="14">
    <location>
        <begin position="36"/>
        <end position="59"/>
    </location>
</feature>
<keyword evidence="6 14" id="KW-1133">Transmembrane helix</keyword>
<dbReference type="InterPro" id="IPR026910">
    <property type="entry name" value="Shisa"/>
</dbReference>
<dbReference type="GeneTree" id="ENSGT00940000166256"/>
<dbReference type="PANTHER" id="PTHR31395">
    <property type="entry name" value="SHISA"/>
    <property type="match status" value="1"/>
</dbReference>
<dbReference type="KEGG" id="cvg:107103419"/>
<keyword evidence="5" id="KW-0256">Endoplasmic reticulum</keyword>
<evidence type="ECO:0000256" key="7">
    <source>
        <dbReference type="ARBA" id="ARBA00023136"/>
    </source>
</evidence>